<sequence>MRDKNRGLLVFSIVFAVLGAWMMRRYIAGQAAGMDQAAFALVAELRSDAATGFFSLLTTLGNATFLAPLGIVVIAALFIKGHKLEAVVILLALGVSEVANELLKLMFARPRPAGINLVELPGSFSFPSGHAMIAPCFYLMLALVIARWYQERSWAAYVQPVALIVCLLLAASRVYLGVHFLSDVLTGFCLSMCWYFLVRWGYERRLGRRETIVDPIPQTRQIS</sequence>
<keyword evidence="1" id="KW-1133">Transmembrane helix</keyword>
<dbReference type="EMBL" id="RHHS01000017">
    <property type="protein sequence ID" value="RNB58458.1"/>
    <property type="molecule type" value="Genomic_DNA"/>
</dbReference>
<protein>
    <submittedName>
        <fullName evidence="3">Phosphatase PAP2 family protein</fullName>
    </submittedName>
</protein>
<comment type="caution">
    <text evidence="3">The sequence shown here is derived from an EMBL/GenBank/DDBJ whole genome shotgun (WGS) entry which is preliminary data.</text>
</comment>
<feature type="transmembrane region" description="Helical" evidence="1">
    <location>
        <begin position="53"/>
        <end position="79"/>
    </location>
</feature>
<dbReference type="AlphaFoldDB" id="A0A3M8B4U1"/>
<feature type="transmembrane region" description="Helical" evidence="1">
    <location>
        <begin position="184"/>
        <end position="202"/>
    </location>
</feature>
<dbReference type="InterPro" id="IPR036938">
    <property type="entry name" value="PAP2/HPO_sf"/>
</dbReference>
<accession>A0A3M8B4U1</accession>
<dbReference type="Gene3D" id="1.20.144.10">
    <property type="entry name" value="Phosphatidic acid phosphatase type 2/haloperoxidase"/>
    <property type="match status" value="2"/>
</dbReference>
<proteinExistence type="predicted"/>
<dbReference type="Pfam" id="PF01569">
    <property type="entry name" value="PAP2"/>
    <property type="match status" value="1"/>
</dbReference>
<feature type="domain" description="Phosphatidic acid phosphatase type 2/haloperoxidase" evidence="2">
    <location>
        <begin position="86"/>
        <end position="199"/>
    </location>
</feature>
<dbReference type="PANTHER" id="PTHR14969">
    <property type="entry name" value="SPHINGOSINE-1-PHOSPHATE PHOSPHOHYDROLASE"/>
    <property type="match status" value="1"/>
</dbReference>
<evidence type="ECO:0000313" key="4">
    <source>
        <dbReference type="Proteomes" id="UP000268829"/>
    </source>
</evidence>
<feature type="transmembrane region" description="Helical" evidence="1">
    <location>
        <begin position="128"/>
        <end position="149"/>
    </location>
</feature>
<evidence type="ECO:0000259" key="2">
    <source>
        <dbReference type="SMART" id="SM00014"/>
    </source>
</evidence>
<feature type="transmembrane region" description="Helical" evidence="1">
    <location>
        <begin position="86"/>
        <end position="108"/>
    </location>
</feature>
<dbReference type="Proteomes" id="UP000268829">
    <property type="component" value="Unassembled WGS sequence"/>
</dbReference>
<dbReference type="SMART" id="SM00014">
    <property type="entry name" value="acidPPc"/>
    <property type="match status" value="1"/>
</dbReference>
<keyword evidence="4" id="KW-1185">Reference proteome</keyword>
<evidence type="ECO:0000313" key="3">
    <source>
        <dbReference type="EMBL" id="RNB58458.1"/>
    </source>
</evidence>
<evidence type="ECO:0000256" key="1">
    <source>
        <dbReference type="SAM" id="Phobius"/>
    </source>
</evidence>
<name>A0A3M8B4U1_9BACL</name>
<dbReference type="PANTHER" id="PTHR14969:SF13">
    <property type="entry name" value="AT30094P"/>
    <property type="match status" value="1"/>
</dbReference>
<keyword evidence="1" id="KW-0472">Membrane</keyword>
<dbReference type="RefSeq" id="WP_122904035.1">
    <property type="nucleotide sequence ID" value="NZ_RHHS01000017.1"/>
</dbReference>
<dbReference type="CDD" id="cd03392">
    <property type="entry name" value="PAP2_like_2"/>
    <property type="match status" value="1"/>
</dbReference>
<dbReference type="SUPFAM" id="SSF48317">
    <property type="entry name" value="Acid phosphatase/Vanadium-dependent haloperoxidase"/>
    <property type="match status" value="1"/>
</dbReference>
<organism evidence="3 4">
    <name type="scientific">Brevibacillus gelatini</name>
    <dbReference type="NCBI Taxonomy" id="1655277"/>
    <lineage>
        <taxon>Bacteria</taxon>
        <taxon>Bacillati</taxon>
        <taxon>Bacillota</taxon>
        <taxon>Bacilli</taxon>
        <taxon>Bacillales</taxon>
        <taxon>Paenibacillaceae</taxon>
        <taxon>Brevibacillus</taxon>
    </lineage>
</organism>
<gene>
    <name evidence="3" type="ORF">EDM57_06960</name>
</gene>
<dbReference type="OrthoDB" id="9789113at2"/>
<keyword evidence="1" id="KW-0812">Transmembrane</keyword>
<dbReference type="InterPro" id="IPR000326">
    <property type="entry name" value="PAP2/HPO"/>
</dbReference>
<reference evidence="3 4" key="1">
    <citation type="submission" date="2018-10" db="EMBL/GenBank/DDBJ databases">
        <title>Phylogenomics of Brevibacillus.</title>
        <authorList>
            <person name="Dunlap C."/>
        </authorList>
    </citation>
    <scope>NUCLEOTIDE SEQUENCE [LARGE SCALE GENOMIC DNA]</scope>
    <source>
        <strain evidence="3 4">DSM 100115</strain>
    </source>
</reference>
<feature type="transmembrane region" description="Helical" evidence="1">
    <location>
        <begin position="161"/>
        <end position="178"/>
    </location>
</feature>